<keyword evidence="4" id="KW-0238">DNA-binding</keyword>
<dbReference type="InterPro" id="IPR046947">
    <property type="entry name" value="LytR-like"/>
</dbReference>
<protein>
    <submittedName>
        <fullName evidence="4">LytTR family DNA-binding domain-containing protein</fullName>
    </submittedName>
</protein>
<dbReference type="PROSITE" id="PS50110">
    <property type="entry name" value="RESPONSE_REGULATORY"/>
    <property type="match status" value="1"/>
</dbReference>
<reference evidence="4" key="1">
    <citation type="submission" date="2024-06" db="EMBL/GenBank/DDBJ databases">
        <title>Sequencing and assembly of the genome of Dyadobacter sp. strain 676, a symbiont of Cyamopsis tetragonoloba.</title>
        <authorList>
            <person name="Guro P."/>
            <person name="Sazanova A."/>
            <person name="Kuznetsova I."/>
            <person name="Belimov A."/>
            <person name="Safronova V."/>
        </authorList>
    </citation>
    <scope>NUCLEOTIDE SEQUENCE</scope>
    <source>
        <strain evidence="4">676</strain>
    </source>
</reference>
<feature type="modified residue" description="4-aspartylphosphate" evidence="1">
    <location>
        <position position="55"/>
    </location>
</feature>
<feature type="domain" description="HTH LytTR-type" evidence="3">
    <location>
        <begin position="190"/>
        <end position="256"/>
    </location>
</feature>
<proteinExistence type="predicted"/>
<evidence type="ECO:0000256" key="1">
    <source>
        <dbReference type="PROSITE-ProRule" id="PRU00169"/>
    </source>
</evidence>
<sequence length="256" mass="30042">MKAIIIEDETLVARQLERKIGQLAPDIEVTAILPSLKTARKWFLENAEPDLMFMDIQLSDGISLDVFDFYDLKCPVIFTTAYSDYAIRAFKVNGIDYLLKPVLERDLKRALDKFREKAGMVTGLSAQMSQLMQMLTRPESGYPGYKEKFLVNVRQHWVPVDTRDIACFCRDNFNYMHTFRAEKYLLDYNSMDEIEAVLDPRYFYRANRQYIIHIDAIQSITPHENQKLTVRLKAPLLFEMDISREKAPAFKRWCDR</sequence>
<keyword evidence="1" id="KW-0597">Phosphoprotein</keyword>
<evidence type="ECO:0000259" key="3">
    <source>
        <dbReference type="PROSITE" id="PS50930"/>
    </source>
</evidence>
<dbReference type="InterPro" id="IPR007492">
    <property type="entry name" value="LytTR_DNA-bd_dom"/>
</dbReference>
<dbReference type="SMART" id="SM00448">
    <property type="entry name" value="REC"/>
    <property type="match status" value="1"/>
</dbReference>
<dbReference type="Gene3D" id="3.40.50.2300">
    <property type="match status" value="1"/>
</dbReference>
<evidence type="ECO:0000313" key="4">
    <source>
        <dbReference type="EMBL" id="XCH23667.1"/>
    </source>
</evidence>
<gene>
    <name evidence="4" type="ORF">ABV298_25690</name>
</gene>
<feature type="domain" description="Response regulatory" evidence="2">
    <location>
        <begin position="2"/>
        <end position="115"/>
    </location>
</feature>
<dbReference type="AlphaFoldDB" id="A0AAU8FI59"/>
<dbReference type="SMART" id="SM00850">
    <property type="entry name" value="LytTR"/>
    <property type="match status" value="1"/>
</dbReference>
<evidence type="ECO:0000259" key="2">
    <source>
        <dbReference type="PROSITE" id="PS50110"/>
    </source>
</evidence>
<organism evidence="4">
    <name type="scientific">Dyadobacter sp. 676</name>
    <dbReference type="NCBI Taxonomy" id="3088362"/>
    <lineage>
        <taxon>Bacteria</taxon>
        <taxon>Pseudomonadati</taxon>
        <taxon>Bacteroidota</taxon>
        <taxon>Cytophagia</taxon>
        <taxon>Cytophagales</taxon>
        <taxon>Spirosomataceae</taxon>
        <taxon>Dyadobacter</taxon>
    </lineage>
</organism>
<dbReference type="RefSeq" id="WP_353718991.1">
    <property type="nucleotide sequence ID" value="NZ_CP159289.1"/>
</dbReference>
<dbReference type="Pfam" id="PF00072">
    <property type="entry name" value="Response_reg"/>
    <property type="match status" value="1"/>
</dbReference>
<dbReference type="EMBL" id="CP159289">
    <property type="protein sequence ID" value="XCH23667.1"/>
    <property type="molecule type" value="Genomic_DNA"/>
</dbReference>
<dbReference type="PANTHER" id="PTHR37299">
    <property type="entry name" value="TRANSCRIPTIONAL REGULATOR-RELATED"/>
    <property type="match status" value="1"/>
</dbReference>
<accession>A0AAU8FI59</accession>
<name>A0AAU8FI59_9BACT</name>
<dbReference type="Gene3D" id="2.40.50.1020">
    <property type="entry name" value="LytTr DNA-binding domain"/>
    <property type="match status" value="1"/>
</dbReference>
<dbReference type="InterPro" id="IPR001789">
    <property type="entry name" value="Sig_transdc_resp-reg_receiver"/>
</dbReference>
<dbReference type="PROSITE" id="PS50930">
    <property type="entry name" value="HTH_LYTTR"/>
    <property type="match status" value="1"/>
</dbReference>
<dbReference type="GO" id="GO:0003677">
    <property type="term" value="F:DNA binding"/>
    <property type="evidence" value="ECO:0007669"/>
    <property type="project" value="UniProtKB-KW"/>
</dbReference>
<dbReference type="Pfam" id="PF04397">
    <property type="entry name" value="LytTR"/>
    <property type="match status" value="1"/>
</dbReference>
<dbReference type="InterPro" id="IPR011006">
    <property type="entry name" value="CheY-like_superfamily"/>
</dbReference>
<dbReference type="GO" id="GO:0000156">
    <property type="term" value="F:phosphorelay response regulator activity"/>
    <property type="evidence" value="ECO:0007669"/>
    <property type="project" value="InterPro"/>
</dbReference>
<dbReference type="SUPFAM" id="SSF52172">
    <property type="entry name" value="CheY-like"/>
    <property type="match status" value="1"/>
</dbReference>
<dbReference type="PANTHER" id="PTHR37299:SF1">
    <property type="entry name" value="STAGE 0 SPORULATION PROTEIN A HOMOLOG"/>
    <property type="match status" value="1"/>
</dbReference>